<feature type="region of interest" description="Disordered" evidence="2">
    <location>
        <begin position="389"/>
        <end position="431"/>
    </location>
</feature>
<evidence type="ECO:0000256" key="1">
    <source>
        <dbReference type="ARBA" id="ARBA00006832"/>
    </source>
</evidence>
<dbReference type="AlphaFoldDB" id="K8F8I9"/>
<dbReference type="KEGG" id="bpg:Bathy08g03190"/>
<feature type="region of interest" description="Disordered" evidence="2">
    <location>
        <begin position="307"/>
        <end position="351"/>
    </location>
</feature>
<evidence type="ECO:0000313" key="4">
    <source>
        <dbReference type="EMBL" id="CCO17898.1"/>
    </source>
</evidence>
<feature type="compositionally biased region" description="Acidic residues" evidence="2">
    <location>
        <begin position="552"/>
        <end position="581"/>
    </location>
</feature>
<reference evidence="4 5" key="1">
    <citation type="submission" date="2011-10" db="EMBL/GenBank/DDBJ databases">
        <authorList>
            <person name="Genoscope - CEA"/>
        </authorList>
    </citation>
    <scope>NUCLEOTIDE SEQUENCE [LARGE SCALE GENOMIC DNA]</scope>
    <source>
        <strain evidence="4 5">RCC 1105</strain>
    </source>
</reference>
<feature type="compositionally biased region" description="Basic and acidic residues" evidence="2">
    <location>
        <begin position="307"/>
        <end position="338"/>
    </location>
</feature>
<name>K8F8I9_9CHLO</name>
<feature type="region of interest" description="Disordered" evidence="2">
    <location>
        <begin position="448"/>
        <end position="484"/>
    </location>
</feature>
<dbReference type="Pfam" id="PF08265">
    <property type="entry name" value="YL1_C"/>
    <property type="match status" value="1"/>
</dbReference>
<dbReference type="OrthoDB" id="78296at2759"/>
<dbReference type="GO" id="GO:0005634">
    <property type="term" value="C:nucleus"/>
    <property type="evidence" value="ECO:0007669"/>
    <property type="project" value="TreeGrafter"/>
</dbReference>
<feature type="compositionally biased region" description="Basic and acidic residues" evidence="2">
    <location>
        <begin position="148"/>
        <end position="162"/>
    </location>
</feature>
<dbReference type="STRING" id="41875.K8F8I9"/>
<dbReference type="PANTHER" id="PTHR13275">
    <property type="entry name" value="YL-1 PROTEIN TRANSCRIPTION FACTOR-LIKE 1"/>
    <property type="match status" value="1"/>
</dbReference>
<feature type="compositionally biased region" description="Low complexity" evidence="2">
    <location>
        <begin position="115"/>
        <end position="132"/>
    </location>
</feature>
<dbReference type="GeneID" id="19014298"/>
<protein>
    <recommendedName>
        <fullName evidence="3">Vps72/YL1 C-terminal domain-containing protein</fullName>
    </recommendedName>
</protein>
<dbReference type="Pfam" id="PF05764">
    <property type="entry name" value="YL1"/>
    <property type="match status" value="1"/>
</dbReference>
<dbReference type="RefSeq" id="XP_007511777.1">
    <property type="nucleotide sequence ID" value="XM_007511715.1"/>
</dbReference>
<dbReference type="EMBL" id="FO082271">
    <property type="protein sequence ID" value="CCO17898.1"/>
    <property type="molecule type" value="Genomic_DNA"/>
</dbReference>
<feature type="region of interest" description="Disordered" evidence="2">
    <location>
        <begin position="1"/>
        <end position="167"/>
    </location>
</feature>
<feature type="compositionally biased region" description="Acidic residues" evidence="2">
    <location>
        <begin position="632"/>
        <end position="664"/>
    </location>
</feature>
<accession>K8F8I9</accession>
<proteinExistence type="inferred from homology"/>
<feature type="region of interest" description="Disordered" evidence="2">
    <location>
        <begin position="209"/>
        <end position="232"/>
    </location>
</feature>
<keyword evidence="5" id="KW-1185">Reference proteome</keyword>
<feature type="compositionally biased region" description="Acidic residues" evidence="2">
    <location>
        <begin position="43"/>
        <end position="73"/>
    </location>
</feature>
<dbReference type="eggNOG" id="KOG2897">
    <property type="taxonomic scope" value="Eukaryota"/>
</dbReference>
<dbReference type="InterPro" id="IPR013272">
    <property type="entry name" value="Vps72/YL1_C"/>
</dbReference>
<feature type="compositionally biased region" description="Basic and acidic residues" evidence="2">
    <location>
        <begin position="414"/>
        <end position="431"/>
    </location>
</feature>
<feature type="compositionally biased region" description="Basic and acidic residues" evidence="2">
    <location>
        <begin position="209"/>
        <end position="223"/>
    </location>
</feature>
<evidence type="ECO:0000256" key="2">
    <source>
        <dbReference type="SAM" id="MobiDB-lite"/>
    </source>
</evidence>
<feature type="compositionally biased region" description="Acidic residues" evidence="2">
    <location>
        <begin position="23"/>
        <end position="33"/>
    </location>
</feature>
<comment type="similarity">
    <text evidence="1">Belongs to the VPS72/YL1 family.</text>
</comment>
<feature type="domain" description="Vps72/YL1 C-terminal" evidence="3">
    <location>
        <begin position="274"/>
        <end position="303"/>
    </location>
</feature>
<dbReference type="InterPro" id="IPR046757">
    <property type="entry name" value="YL1_N"/>
</dbReference>
<organism evidence="4 5">
    <name type="scientific">Bathycoccus prasinos</name>
    <dbReference type="NCBI Taxonomy" id="41875"/>
    <lineage>
        <taxon>Eukaryota</taxon>
        <taxon>Viridiplantae</taxon>
        <taxon>Chlorophyta</taxon>
        <taxon>Mamiellophyceae</taxon>
        <taxon>Mamiellales</taxon>
        <taxon>Bathycoccaceae</taxon>
        <taxon>Bathycoccus</taxon>
    </lineage>
</organism>
<sequence>MGEGGVKLPPRSTRGRRMTRMLEDEDSADEEFWNQDAFKEEHEDSEYESEEEVADVFDKDFDEEETSEDEEEVEVRTERRRKTMKAPERNEATKKKKQGASDIAATAAAGGGSGAYQEQEQQRQEQQTATTEPAVVIPQELRVSSRASAKEIRERSEALQRERKSRPQIVRPKVEYVVPTMEEMIKEAKITEKKNLIELEHLLHLEEEQKKKNQMMDRKKRYDGPAIRQRSLKGDKPGKIVYELIRGAVSERDAPEFYLRSEDQAPSTSAKEEKICAITGLPAKYRDPKSGLYYATIDAFKQLRLQQEKKEAEEKENATIDVEVKVEDGQEQEREQPPTRRSIWDPPIPGALTHREIAQIAKKKAEKEEQAAMQAFLKQQEEAKAAAAALRREKQGKPAKVAPQAKRTKAQIKKAKEAMKREEEENKDLRGPGRWLSLKTILARPELDVPATGPRYPRPVLEGFSKPGIPQYVVPTPKSIDERPLDEKDIKIEQPNFDNGNRGATIAVVGGEDTVEIEGIHSRDMDHIDACDIMAIEDNEEEDDAMTNSDDFTVEDASDDEEDDEGTIEEDERAALEEDDERLNITAEEEKNALEDEANIPIEELMRRYQSNNRQFGQKEPSPSPENSSDFDRDEDEDDSEDNESTLEEDEKALQEDEDMLDADEEKKRLEDEANMPIEELMARYQQQQNKG</sequence>
<dbReference type="Proteomes" id="UP000198341">
    <property type="component" value="Chromosome 8"/>
</dbReference>
<feature type="region of interest" description="Disordered" evidence="2">
    <location>
        <begin position="537"/>
        <end position="692"/>
    </location>
</feature>
<dbReference type="PANTHER" id="PTHR13275:SF4">
    <property type="entry name" value="VACUOLAR PROTEIN SORTING-ASSOCIATED PROTEIN 72 HOMOLOG"/>
    <property type="match status" value="1"/>
</dbReference>
<evidence type="ECO:0000313" key="5">
    <source>
        <dbReference type="Proteomes" id="UP000198341"/>
    </source>
</evidence>
<dbReference type="SMART" id="SM00993">
    <property type="entry name" value="YL1_C"/>
    <property type="match status" value="1"/>
</dbReference>
<evidence type="ECO:0000259" key="3">
    <source>
        <dbReference type="SMART" id="SM00993"/>
    </source>
</evidence>
<gene>
    <name evidence="4" type="ORF">Bathy08g03190</name>
</gene>